<keyword evidence="2" id="KW-1185">Reference proteome</keyword>
<gene>
    <name evidence="1" type="ORF">TMPK1_07600</name>
</gene>
<proteinExistence type="predicted"/>
<comment type="caution">
    <text evidence="1">The sequence shown here is derived from an EMBL/GenBank/DDBJ whole genome shotgun (WGS) entry which is preliminary data.</text>
</comment>
<sequence length="104" mass="10607">MAGAELAAATAGITAAAIDWRGGIGWQSMLPAAAGIAKRRAIVVARGLRDTGFAGCGRNSTLPELKSNASGLFRASKLQLDAGLTRVGRQTGVVAIAQRPTYLA</sequence>
<dbReference type="Proteomes" id="UP000681075">
    <property type="component" value="Unassembled WGS sequence"/>
</dbReference>
<organism evidence="1 2">
    <name type="scientific">Roseiterribacter gracilis</name>
    <dbReference type="NCBI Taxonomy" id="2812848"/>
    <lineage>
        <taxon>Bacteria</taxon>
        <taxon>Pseudomonadati</taxon>
        <taxon>Pseudomonadota</taxon>
        <taxon>Alphaproteobacteria</taxon>
        <taxon>Rhodospirillales</taxon>
        <taxon>Roseiterribacteraceae</taxon>
        <taxon>Roseiterribacter</taxon>
    </lineage>
</organism>
<evidence type="ECO:0000313" key="1">
    <source>
        <dbReference type="EMBL" id="GIL38523.1"/>
    </source>
</evidence>
<accession>A0A8S8X6N7</accession>
<reference evidence="1" key="1">
    <citation type="submission" date="2021-02" db="EMBL/GenBank/DDBJ databases">
        <title>Genome sequence of Rhodospirillales sp. strain TMPK1 isolated from soil.</title>
        <authorList>
            <person name="Nakai R."/>
            <person name="Kusada H."/>
            <person name="Tamaki H."/>
        </authorList>
    </citation>
    <scope>NUCLEOTIDE SEQUENCE</scope>
    <source>
        <strain evidence="1">TMPK1</strain>
    </source>
</reference>
<protein>
    <submittedName>
        <fullName evidence="1">Uncharacterized protein</fullName>
    </submittedName>
</protein>
<evidence type="ECO:0000313" key="2">
    <source>
        <dbReference type="Proteomes" id="UP000681075"/>
    </source>
</evidence>
<dbReference type="EMBL" id="BOPV01000001">
    <property type="protein sequence ID" value="GIL38523.1"/>
    <property type="molecule type" value="Genomic_DNA"/>
</dbReference>
<name>A0A8S8X6N7_9PROT</name>
<dbReference type="AlphaFoldDB" id="A0A8S8X6N7"/>